<keyword evidence="7" id="KW-1185">Reference proteome</keyword>
<dbReference type="GO" id="GO:0000976">
    <property type="term" value="F:transcription cis-regulatory region binding"/>
    <property type="evidence" value="ECO:0007669"/>
    <property type="project" value="TreeGrafter"/>
</dbReference>
<feature type="domain" description="HTH tetR-type" evidence="5">
    <location>
        <begin position="13"/>
        <end position="73"/>
    </location>
</feature>
<evidence type="ECO:0000256" key="1">
    <source>
        <dbReference type="ARBA" id="ARBA00023015"/>
    </source>
</evidence>
<dbReference type="GO" id="GO:0045892">
    <property type="term" value="P:negative regulation of DNA-templated transcription"/>
    <property type="evidence" value="ECO:0007669"/>
    <property type="project" value="UniProtKB-ARBA"/>
</dbReference>
<evidence type="ECO:0000256" key="4">
    <source>
        <dbReference type="PROSITE-ProRule" id="PRU00335"/>
    </source>
</evidence>
<name>A0A8J3IDK1_9CHLR</name>
<dbReference type="PROSITE" id="PS50977">
    <property type="entry name" value="HTH_TETR_2"/>
    <property type="match status" value="1"/>
</dbReference>
<dbReference type="InterPro" id="IPR009057">
    <property type="entry name" value="Homeodomain-like_sf"/>
</dbReference>
<evidence type="ECO:0000256" key="2">
    <source>
        <dbReference type="ARBA" id="ARBA00023125"/>
    </source>
</evidence>
<protein>
    <recommendedName>
        <fullName evidence="5">HTH tetR-type domain-containing protein</fullName>
    </recommendedName>
</protein>
<dbReference type="InterPro" id="IPR001647">
    <property type="entry name" value="HTH_TetR"/>
</dbReference>
<keyword evidence="3" id="KW-0804">Transcription</keyword>
<evidence type="ECO:0000313" key="6">
    <source>
        <dbReference type="EMBL" id="GHO93419.1"/>
    </source>
</evidence>
<reference evidence="6" key="1">
    <citation type="submission" date="2020-10" db="EMBL/GenBank/DDBJ databases">
        <title>Taxonomic study of unclassified bacteria belonging to the class Ktedonobacteria.</title>
        <authorList>
            <person name="Yabe S."/>
            <person name="Wang C.M."/>
            <person name="Zheng Y."/>
            <person name="Sakai Y."/>
            <person name="Cavaletti L."/>
            <person name="Monciardini P."/>
            <person name="Donadio S."/>
        </authorList>
    </citation>
    <scope>NUCLEOTIDE SEQUENCE</scope>
    <source>
        <strain evidence="6">ID150040</strain>
    </source>
</reference>
<dbReference type="FunFam" id="1.10.10.60:FF:000141">
    <property type="entry name" value="TetR family transcriptional regulator"/>
    <property type="match status" value="1"/>
</dbReference>
<evidence type="ECO:0000313" key="7">
    <source>
        <dbReference type="Proteomes" id="UP000597444"/>
    </source>
</evidence>
<proteinExistence type="predicted"/>
<feature type="DNA-binding region" description="H-T-H motif" evidence="4">
    <location>
        <begin position="36"/>
        <end position="55"/>
    </location>
</feature>
<dbReference type="Gene3D" id="1.10.10.60">
    <property type="entry name" value="Homeodomain-like"/>
    <property type="match status" value="1"/>
</dbReference>
<dbReference type="PANTHER" id="PTHR30055">
    <property type="entry name" value="HTH-TYPE TRANSCRIPTIONAL REGULATOR RUTR"/>
    <property type="match status" value="1"/>
</dbReference>
<gene>
    <name evidence="6" type="ORF">KSF_034670</name>
</gene>
<dbReference type="SUPFAM" id="SSF46689">
    <property type="entry name" value="Homeodomain-like"/>
    <property type="match status" value="1"/>
</dbReference>
<dbReference type="PANTHER" id="PTHR30055:SF234">
    <property type="entry name" value="HTH-TYPE TRANSCRIPTIONAL REGULATOR BETI"/>
    <property type="match status" value="1"/>
</dbReference>
<keyword evidence="1" id="KW-0805">Transcription regulation</keyword>
<keyword evidence="2 4" id="KW-0238">DNA-binding</keyword>
<evidence type="ECO:0000256" key="3">
    <source>
        <dbReference type="ARBA" id="ARBA00023163"/>
    </source>
</evidence>
<dbReference type="AlphaFoldDB" id="A0A8J3IDK1"/>
<dbReference type="GO" id="GO:0003700">
    <property type="term" value="F:DNA-binding transcription factor activity"/>
    <property type="evidence" value="ECO:0007669"/>
    <property type="project" value="TreeGrafter"/>
</dbReference>
<evidence type="ECO:0000259" key="5">
    <source>
        <dbReference type="PROSITE" id="PS50977"/>
    </source>
</evidence>
<organism evidence="6 7">
    <name type="scientific">Reticulibacter mediterranei</name>
    <dbReference type="NCBI Taxonomy" id="2778369"/>
    <lineage>
        <taxon>Bacteria</taxon>
        <taxon>Bacillati</taxon>
        <taxon>Chloroflexota</taxon>
        <taxon>Ktedonobacteria</taxon>
        <taxon>Ktedonobacterales</taxon>
        <taxon>Reticulibacteraceae</taxon>
        <taxon>Reticulibacter</taxon>
    </lineage>
</organism>
<dbReference type="EMBL" id="BNJK01000001">
    <property type="protein sequence ID" value="GHO93419.1"/>
    <property type="molecule type" value="Genomic_DNA"/>
</dbReference>
<dbReference type="PRINTS" id="PR00455">
    <property type="entry name" value="HTHTETR"/>
</dbReference>
<sequence>MVGHRSLREKQRQEREDLILQAAEEVLLEKGYHDMAMDEIASRVGIAKGTLYLHFARKEDLVYAIIERQMQALTRTIEQISAQPGSAQERLTLMAEAIFGDMSGQRMQLLYALHNSIDFKNVMKERYGKSMDPIAQQLTRVLDEGKANGEFDATLPTPIMLHTFFCMLSPLAHRRLVVEQGMNLKDVLSEVNRIYFRGIGAECPAQRGS</sequence>
<accession>A0A8J3IDK1</accession>
<dbReference type="SUPFAM" id="SSF48498">
    <property type="entry name" value="Tetracyclin repressor-like, C-terminal domain"/>
    <property type="match status" value="1"/>
</dbReference>
<dbReference type="InterPro" id="IPR050109">
    <property type="entry name" value="HTH-type_TetR-like_transc_reg"/>
</dbReference>
<dbReference type="InterPro" id="IPR036271">
    <property type="entry name" value="Tet_transcr_reg_TetR-rel_C_sf"/>
</dbReference>
<dbReference type="Proteomes" id="UP000597444">
    <property type="component" value="Unassembled WGS sequence"/>
</dbReference>
<dbReference type="RefSeq" id="WP_220204202.1">
    <property type="nucleotide sequence ID" value="NZ_BNJK01000001.1"/>
</dbReference>
<comment type="caution">
    <text evidence="6">The sequence shown here is derived from an EMBL/GenBank/DDBJ whole genome shotgun (WGS) entry which is preliminary data.</text>
</comment>
<dbReference type="Pfam" id="PF00440">
    <property type="entry name" value="TetR_N"/>
    <property type="match status" value="1"/>
</dbReference>
<dbReference type="Gene3D" id="1.10.357.10">
    <property type="entry name" value="Tetracycline Repressor, domain 2"/>
    <property type="match status" value="1"/>
</dbReference>